<evidence type="ECO:0000313" key="5">
    <source>
        <dbReference type="Proteomes" id="UP001321543"/>
    </source>
</evidence>
<dbReference type="InterPro" id="IPR010359">
    <property type="entry name" value="IrrE_HExxH"/>
</dbReference>
<protein>
    <recommendedName>
        <fullName evidence="6">Serine/arginine repetitive matrix protein 2</fullName>
    </recommendedName>
</protein>
<evidence type="ECO:0000259" key="3">
    <source>
        <dbReference type="Pfam" id="PF08401"/>
    </source>
</evidence>
<sequence length="522" mass="57259">MVSTEERRATREAKLDELHEKLTEAVDKLVSGEDWAAALRFAARFRSRSFNNTLLIWMQHAAAFEAGLVSEPMPSYVAGYKQWQQLGRQVEKGQPGYQILAPVTGRFASPTPADPASWRRLNRFEKPRPSEEVRSKMIGVRPAYVWDAAQTSGDTLPTPPAPTLLKGEAPDGLWAGLAERIEAAGFQLLNVEHEGLIHGANGVTDYTDKTVKVRENMDPAARVKTLAHELAHVLMHGPDQDAARQRRGVGEVEAESVALMIGAAHGMDTSDYTIPYVTSWAANVDGQEPAEIVRTTGERVRATAMKILDQLDTQTIGDGTPLGSIAPPGAPTPPPRRGRTLRQPSRAARSTRQRSTHGGCDERSRFIRAGARSNGSRGPTRSKRARVSSERHPGLPMCRWREAPSCRGRISRGERRSRPGAALVDRDAHRKHWDADGCSLGTRRGRCRHSWRCRWILRAGACATRRAGEWLGRSGGNAVGRPALALPCEGQFGPEVLAVGASGNRLSWRRRLHHPAALGADH</sequence>
<name>A0ABM8FQD3_9MICO</name>
<organism evidence="4 5">
    <name type="scientific">Microbacterium suwonense</name>
    <dbReference type="NCBI Taxonomy" id="683047"/>
    <lineage>
        <taxon>Bacteria</taxon>
        <taxon>Bacillati</taxon>
        <taxon>Actinomycetota</taxon>
        <taxon>Actinomycetes</taxon>
        <taxon>Micrococcales</taxon>
        <taxon>Microbacteriaceae</taxon>
        <taxon>Microbacterium</taxon>
    </lineage>
</organism>
<dbReference type="InterPro" id="IPR013610">
    <property type="entry name" value="ArdC_N"/>
</dbReference>
<proteinExistence type="predicted"/>
<dbReference type="EMBL" id="AP027728">
    <property type="protein sequence ID" value="BDZ37622.1"/>
    <property type="molecule type" value="Genomic_DNA"/>
</dbReference>
<accession>A0ABM8FQD3</accession>
<feature type="region of interest" description="Disordered" evidence="1">
    <location>
        <begin position="314"/>
        <end position="398"/>
    </location>
</feature>
<dbReference type="Pfam" id="PF08401">
    <property type="entry name" value="ArdcN"/>
    <property type="match status" value="1"/>
</dbReference>
<feature type="domain" description="IrrE N-terminal-like" evidence="2">
    <location>
        <begin position="208"/>
        <end position="270"/>
    </location>
</feature>
<keyword evidence="5" id="KW-1185">Reference proteome</keyword>
<evidence type="ECO:0000313" key="4">
    <source>
        <dbReference type="EMBL" id="BDZ37622.1"/>
    </source>
</evidence>
<feature type="domain" description="N-terminal" evidence="3">
    <location>
        <begin position="17"/>
        <end position="100"/>
    </location>
</feature>
<feature type="compositionally biased region" description="Basic and acidic residues" evidence="1">
    <location>
        <begin position="387"/>
        <end position="398"/>
    </location>
</feature>
<dbReference type="Proteomes" id="UP001321543">
    <property type="component" value="Chromosome"/>
</dbReference>
<evidence type="ECO:0008006" key="6">
    <source>
        <dbReference type="Google" id="ProtNLM"/>
    </source>
</evidence>
<dbReference type="Pfam" id="PF06114">
    <property type="entry name" value="Peptidase_M78"/>
    <property type="match status" value="1"/>
</dbReference>
<evidence type="ECO:0000259" key="2">
    <source>
        <dbReference type="Pfam" id="PF06114"/>
    </source>
</evidence>
<reference evidence="5" key="1">
    <citation type="journal article" date="2019" name="Int. J. Syst. Evol. Microbiol.">
        <title>The Global Catalogue of Microorganisms (GCM) 10K type strain sequencing project: providing services to taxonomists for standard genome sequencing and annotation.</title>
        <authorList>
            <consortium name="The Broad Institute Genomics Platform"/>
            <consortium name="The Broad Institute Genome Sequencing Center for Infectious Disease"/>
            <person name="Wu L."/>
            <person name="Ma J."/>
        </authorList>
    </citation>
    <scope>NUCLEOTIDE SEQUENCE [LARGE SCALE GENOMIC DNA]</scope>
    <source>
        <strain evidence="5">NBRC 106310</strain>
    </source>
</reference>
<gene>
    <name evidence="4" type="ORF">GCM10025863_02360</name>
</gene>
<evidence type="ECO:0000256" key="1">
    <source>
        <dbReference type="SAM" id="MobiDB-lite"/>
    </source>
</evidence>